<feature type="chain" id="PRO_5044246821" evidence="1">
    <location>
        <begin position="25"/>
        <end position="129"/>
    </location>
</feature>
<name>A0AB39TVX2_9ACTN</name>
<dbReference type="RefSeq" id="WP_369185508.1">
    <property type="nucleotide sequence ID" value="NZ_CP163445.1"/>
</dbReference>
<reference evidence="2" key="1">
    <citation type="submission" date="2024-07" db="EMBL/GenBank/DDBJ databases">
        <authorList>
            <person name="Yu S.T."/>
        </authorList>
    </citation>
    <scope>NUCLEOTIDE SEQUENCE</scope>
    <source>
        <strain evidence="2">Y1</strain>
    </source>
</reference>
<keyword evidence="1" id="KW-0732">Signal</keyword>
<proteinExistence type="predicted"/>
<dbReference type="SUPFAM" id="SSF47090">
    <property type="entry name" value="PGBD-like"/>
    <property type="match status" value="1"/>
</dbReference>
<dbReference type="AlphaFoldDB" id="A0AB39TVX2"/>
<dbReference type="InterPro" id="IPR036366">
    <property type="entry name" value="PGBDSf"/>
</dbReference>
<evidence type="ECO:0000313" key="2">
    <source>
        <dbReference type="EMBL" id="XDQ83371.1"/>
    </source>
</evidence>
<evidence type="ECO:0000256" key="1">
    <source>
        <dbReference type="SAM" id="SignalP"/>
    </source>
</evidence>
<gene>
    <name evidence="2" type="ORF">AB2U05_35120</name>
</gene>
<feature type="signal peptide" evidence="1">
    <location>
        <begin position="1"/>
        <end position="24"/>
    </location>
</feature>
<accession>A0AB39TVX2</accession>
<dbReference type="Gene3D" id="1.10.101.10">
    <property type="entry name" value="PGBD-like superfamily/PGBD"/>
    <property type="match status" value="1"/>
</dbReference>
<protein>
    <submittedName>
        <fullName evidence="2">Peptidoglycan-binding protein</fullName>
    </submittedName>
</protein>
<dbReference type="InterPro" id="IPR036365">
    <property type="entry name" value="PGBD-like_sf"/>
</dbReference>
<sequence>MLKKSIRRGLVAAAALTLSTAALAGTAQASTTAPWLGYGHTTSGTGVWCVQHLVNDYRRAAGEAAIGEDSQWGPQTDGAVREFQQVVLGSSQADGVVGPATGSKLMNYDWTDSYAGPNGACKPFVPTYS</sequence>
<dbReference type="EMBL" id="CP163445">
    <property type="protein sequence ID" value="XDQ83371.1"/>
    <property type="molecule type" value="Genomic_DNA"/>
</dbReference>
<dbReference type="PROSITE" id="PS51318">
    <property type="entry name" value="TAT"/>
    <property type="match status" value="1"/>
</dbReference>
<dbReference type="InterPro" id="IPR006311">
    <property type="entry name" value="TAT_signal"/>
</dbReference>
<organism evidence="2">
    <name type="scientific">Streptomyces sp. Y1</name>
    <dbReference type="NCBI Taxonomy" id="3238634"/>
    <lineage>
        <taxon>Bacteria</taxon>
        <taxon>Bacillati</taxon>
        <taxon>Actinomycetota</taxon>
        <taxon>Actinomycetes</taxon>
        <taxon>Kitasatosporales</taxon>
        <taxon>Streptomycetaceae</taxon>
        <taxon>Streptomyces</taxon>
    </lineage>
</organism>